<dbReference type="InterPro" id="IPR051222">
    <property type="entry name" value="PPR/CCM1_RNA-binding"/>
</dbReference>
<dbReference type="Pfam" id="PF12854">
    <property type="entry name" value="PPR_1"/>
    <property type="match status" value="1"/>
</dbReference>
<keyword evidence="3" id="KW-1185">Reference proteome</keyword>
<dbReference type="InterPro" id="IPR011990">
    <property type="entry name" value="TPR-like_helical_dom_sf"/>
</dbReference>
<evidence type="ECO:0000313" key="2">
    <source>
        <dbReference type="EMBL" id="CAK7346114.1"/>
    </source>
</evidence>
<evidence type="ECO:0008006" key="4">
    <source>
        <dbReference type="Google" id="ProtNLM"/>
    </source>
</evidence>
<dbReference type="PANTHER" id="PTHR47942">
    <property type="entry name" value="TETRATRICOPEPTIDE REPEAT (TPR)-LIKE SUPERFAMILY PROTEIN-RELATED"/>
    <property type="match status" value="1"/>
</dbReference>
<dbReference type="Pfam" id="PF01535">
    <property type="entry name" value="PPR"/>
    <property type="match status" value="1"/>
</dbReference>
<organism evidence="2 3">
    <name type="scientific">Dovyalis caffra</name>
    <dbReference type="NCBI Taxonomy" id="77055"/>
    <lineage>
        <taxon>Eukaryota</taxon>
        <taxon>Viridiplantae</taxon>
        <taxon>Streptophyta</taxon>
        <taxon>Embryophyta</taxon>
        <taxon>Tracheophyta</taxon>
        <taxon>Spermatophyta</taxon>
        <taxon>Magnoliopsida</taxon>
        <taxon>eudicotyledons</taxon>
        <taxon>Gunneridae</taxon>
        <taxon>Pentapetalae</taxon>
        <taxon>rosids</taxon>
        <taxon>fabids</taxon>
        <taxon>Malpighiales</taxon>
        <taxon>Salicaceae</taxon>
        <taxon>Flacourtieae</taxon>
        <taxon>Dovyalis</taxon>
    </lineage>
</organism>
<dbReference type="PANTHER" id="PTHR47942:SF16">
    <property type="entry name" value="PENTATRICOPEPTIDE REPEAT DOMAIN CONTAINING PROTEIN-RELATED"/>
    <property type="match status" value="1"/>
</dbReference>
<sequence>MENYNCKPDKIAFSILISVLCRHRRASEAQEFFDSSKDKFETDVFVYTNLICAWCCAGSIPEAEKVSREIENGWD</sequence>
<dbReference type="InterPro" id="IPR002885">
    <property type="entry name" value="PPR_rpt"/>
</dbReference>
<name>A0AAV1S873_9ROSI</name>
<accession>A0AAV1S873</accession>
<evidence type="ECO:0000313" key="3">
    <source>
        <dbReference type="Proteomes" id="UP001314170"/>
    </source>
</evidence>
<reference evidence="2 3" key="1">
    <citation type="submission" date="2024-01" db="EMBL/GenBank/DDBJ databases">
        <authorList>
            <person name="Waweru B."/>
        </authorList>
    </citation>
    <scope>NUCLEOTIDE SEQUENCE [LARGE SCALE GENOMIC DNA]</scope>
</reference>
<dbReference type="AlphaFoldDB" id="A0AAV1S873"/>
<proteinExistence type="predicted"/>
<protein>
    <recommendedName>
        <fullName evidence="4">Pentatricopeptide repeat-containing protein</fullName>
    </recommendedName>
</protein>
<comment type="caution">
    <text evidence="2">The sequence shown here is derived from an EMBL/GenBank/DDBJ whole genome shotgun (WGS) entry which is preliminary data.</text>
</comment>
<evidence type="ECO:0000256" key="1">
    <source>
        <dbReference type="ARBA" id="ARBA00022737"/>
    </source>
</evidence>
<dbReference type="Gene3D" id="1.25.40.10">
    <property type="entry name" value="Tetratricopeptide repeat domain"/>
    <property type="match status" value="1"/>
</dbReference>
<gene>
    <name evidence="2" type="ORF">DCAF_LOCUS18784</name>
</gene>
<dbReference type="Proteomes" id="UP001314170">
    <property type="component" value="Unassembled WGS sequence"/>
</dbReference>
<dbReference type="EMBL" id="CAWUPB010001173">
    <property type="protein sequence ID" value="CAK7346114.1"/>
    <property type="molecule type" value="Genomic_DNA"/>
</dbReference>
<keyword evidence="1" id="KW-0677">Repeat</keyword>